<dbReference type="Gene3D" id="3.10.450.50">
    <property type="match status" value="1"/>
</dbReference>
<feature type="signal peptide" evidence="1">
    <location>
        <begin position="1"/>
        <end position="22"/>
    </location>
</feature>
<feature type="domain" description="DUF4440" evidence="2">
    <location>
        <begin position="31"/>
        <end position="141"/>
    </location>
</feature>
<dbReference type="EMBL" id="WQLW01000001">
    <property type="protein sequence ID" value="MVO08074.1"/>
    <property type="molecule type" value="Genomic_DNA"/>
</dbReference>
<reference evidence="4" key="1">
    <citation type="submission" date="2019-05" db="EMBL/GenBank/DDBJ databases">
        <title>Flavobacterium profundi sp. nov., isolated from a deep-sea seamount.</title>
        <authorList>
            <person name="Zhang D.-C."/>
        </authorList>
    </citation>
    <scope>NUCLEOTIDE SEQUENCE [LARGE SCALE GENOMIC DNA]</scope>
    <source>
        <strain evidence="4">TP390</strain>
    </source>
</reference>
<dbReference type="Pfam" id="PF14534">
    <property type="entry name" value="DUF4440"/>
    <property type="match status" value="1"/>
</dbReference>
<keyword evidence="4" id="KW-1185">Reference proteome</keyword>
<gene>
    <name evidence="3" type="ORF">GOQ30_02700</name>
</gene>
<name>A0A6I4IEP4_9FLAO</name>
<accession>A0A6I4IEP4</accession>
<dbReference type="SUPFAM" id="SSF54427">
    <property type="entry name" value="NTF2-like"/>
    <property type="match status" value="1"/>
</dbReference>
<proteinExistence type="predicted"/>
<protein>
    <submittedName>
        <fullName evidence="3">DUF4440 domain-containing protein</fullName>
    </submittedName>
</protein>
<evidence type="ECO:0000256" key="1">
    <source>
        <dbReference type="SAM" id="SignalP"/>
    </source>
</evidence>
<dbReference type="InterPro" id="IPR032710">
    <property type="entry name" value="NTF2-like_dom_sf"/>
</dbReference>
<comment type="caution">
    <text evidence="3">The sequence shown here is derived from an EMBL/GenBank/DDBJ whole genome shotgun (WGS) entry which is preliminary data.</text>
</comment>
<evidence type="ECO:0000313" key="3">
    <source>
        <dbReference type="EMBL" id="MVO08074.1"/>
    </source>
</evidence>
<evidence type="ECO:0000313" key="4">
    <source>
        <dbReference type="Proteomes" id="UP000431264"/>
    </source>
</evidence>
<evidence type="ECO:0000259" key="2">
    <source>
        <dbReference type="Pfam" id="PF14534"/>
    </source>
</evidence>
<keyword evidence="1" id="KW-0732">Signal</keyword>
<dbReference type="InterPro" id="IPR027843">
    <property type="entry name" value="DUF4440"/>
</dbReference>
<feature type="chain" id="PRO_5026238144" evidence="1">
    <location>
        <begin position="23"/>
        <end position="150"/>
    </location>
</feature>
<dbReference type="AlphaFoldDB" id="A0A6I4IEP4"/>
<organism evidence="3 4">
    <name type="scientific">Flavobacterium profundi</name>
    <dbReference type="NCBI Taxonomy" id="1774945"/>
    <lineage>
        <taxon>Bacteria</taxon>
        <taxon>Pseudomonadati</taxon>
        <taxon>Bacteroidota</taxon>
        <taxon>Flavobacteriia</taxon>
        <taxon>Flavobacteriales</taxon>
        <taxon>Flavobacteriaceae</taxon>
        <taxon>Flavobacterium</taxon>
    </lineage>
</organism>
<dbReference type="Proteomes" id="UP000431264">
    <property type="component" value="Unassembled WGS sequence"/>
</dbReference>
<dbReference type="OrthoDB" id="7204227at2"/>
<sequence length="150" mass="17358">MNFVKKRFLLIMLIIISTTAFSQTTDVEAVKSVLKKYNEATQKMDLSNTKQLFATNSQIFESGGSEGSYEHYFDHHLAPEFKEFKSFTITDYKVETVVESTLAYAIETYNYTIVIAKDNKEFKRKCVVTSVLKKENDEWKIVISHNSSRK</sequence>